<comment type="caution">
    <text evidence="2">The sequence shown here is derived from an EMBL/GenBank/DDBJ whole genome shotgun (WGS) entry which is preliminary data.</text>
</comment>
<feature type="region of interest" description="Disordered" evidence="1">
    <location>
        <begin position="44"/>
        <end position="69"/>
    </location>
</feature>
<evidence type="ECO:0000313" key="3">
    <source>
        <dbReference type="Proteomes" id="UP001063166"/>
    </source>
</evidence>
<evidence type="ECO:0000256" key="1">
    <source>
        <dbReference type="SAM" id="MobiDB-lite"/>
    </source>
</evidence>
<evidence type="ECO:0000313" key="2">
    <source>
        <dbReference type="EMBL" id="GLB33148.1"/>
    </source>
</evidence>
<protein>
    <submittedName>
        <fullName evidence="2">Uncharacterized protein</fullName>
    </submittedName>
</protein>
<dbReference type="AlphaFoldDB" id="A0A9P3PCH5"/>
<gene>
    <name evidence="2" type="ORF">LshimejAT787_0100330</name>
</gene>
<keyword evidence="3" id="KW-1185">Reference proteome</keyword>
<organism evidence="2 3">
    <name type="scientific">Lyophyllum shimeji</name>
    <name type="common">Hon-shimeji</name>
    <name type="synonym">Tricholoma shimeji</name>
    <dbReference type="NCBI Taxonomy" id="47721"/>
    <lineage>
        <taxon>Eukaryota</taxon>
        <taxon>Fungi</taxon>
        <taxon>Dikarya</taxon>
        <taxon>Basidiomycota</taxon>
        <taxon>Agaricomycotina</taxon>
        <taxon>Agaricomycetes</taxon>
        <taxon>Agaricomycetidae</taxon>
        <taxon>Agaricales</taxon>
        <taxon>Tricholomatineae</taxon>
        <taxon>Lyophyllaceae</taxon>
        <taxon>Lyophyllum</taxon>
    </lineage>
</organism>
<dbReference type="EMBL" id="BRPK01000001">
    <property type="protein sequence ID" value="GLB33148.1"/>
    <property type="molecule type" value="Genomic_DNA"/>
</dbReference>
<accession>A0A9P3PCH5</accession>
<reference evidence="2" key="1">
    <citation type="submission" date="2022-07" db="EMBL/GenBank/DDBJ databases">
        <title>The genome of Lyophyllum shimeji provides insight into the initial evolution of ectomycorrhizal fungal genome.</title>
        <authorList>
            <person name="Kobayashi Y."/>
            <person name="Shibata T."/>
            <person name="Hirakawa H."/>
            <person name="Shigenobu S."/>
            <person name="Nishiyama T."/>
            <person name="Yamada A."/>
            <person name="Hasebe M."/>
            <person name="Kawaguchi M."/>
        </authorList>
    </citation>
    <scope>NUCLEOTIDE SEQUENCE</scope>
    <source>
        <strain evidence="2">AT787</strain>
    </source>
</reference>
<name>A0A9P3PCH5_LYOSH</name>
<proteinExistence type="predicted"/>
<dbReference type="Proteomes" id="UP001063166">
    <property type="component" value="Unassembled WGS sequence"/>
</dbReference>
<sequence>MSDGQHLMGKLQQIRPTDLTQTSFFCVATCDALSAVVWRRQRDQNLRYLSPRRDPPSSARRKDVSGHRR</sequence>